<proteinExistence type="predicted"/>
<feature type="compositionally biased region" description="Low complexity" evidence="1">
    <location>
        <begin position="11"/>
        <end position="23"/>
    </location>
</feature>
<evidence type="ECO:0000313" key="2">
    <source>
        <dbReference type="EMBL" id="PMD20006.1"/>
    </source>
</evidence>
<name>A0A2J6Q1D7_9HELO</name>
<evidence type="ECO:0000256" key="1">
    <source>
        <dbReference type="SAM" id="MobiDB-lite"/>
    </source>
</evidence>
<feature type="region of interest" description="Disordered" evidence="1">
    <location>
        <begin position="133"/>
        <end position="160"/>
    </location>
</feature>
<dbReference type="EMBL" id="KZ613487">
    <property type="protein sequence ID" value="PMD20006.1"/>
    <property type="molecule type" value="Genomic_DNA"/>
</dbReference>
<organism evidence="2 3">
    <name type="scientific">Hyaloscypha hepaticicola</name>
    <dbReference type="NCBI Taxonomy" id="2082293"/>
    <lineage>
        <taxon>Eukaryota</taxon>
        <taxon>Fungi</taxon>
        <taxon>Dikarya</taxon>
        <taxon>Ascomycota</taxon>
        <taxon>Pezizomycotina</taxon>
        <taxon>Leotiomycetes</taxon>
        <taxon>Helotiales</taxon>
        <taxon>Hyaloscyphaceae</taxon>
        <taxon>Hyaloscypha</taxon>
    </lineage>
</organism>
<accession>A0A2J6Q1D7</accession>
<keyword evidence="3" id="KW-1185">Reference proteome</keyword>
<dbReference type="Proteomes" id="UP000235672">
    <property type="component" value="Unassembled WGS sequence"/>
</dbReference>
<feature type="compositionally biased region" description="Basic residues" evidence="1">
    <location>
        <begin position="1"/>
        <end position="10"/>
    </location>
</feature>
<feature type="compositionally biased region" description="Polar residues" evidence="1">
    <location>
        <begin position="145"/>
        <end position="158"/>
    </location>
</feature>
<protein>
    <submittedName>
        <fullName evidence="2">Uncharacterized protein</fullName>
    </submittedName>
</protein>
<evidence type="ECO:0000313" key="3">
    <source>
        <dbReference type="Proteomes" id="UP000235672"/>
    </source>
</evidence>
<feature type="region of interest" description="Disordered" evidence="1">
    <location>
        <begin position="1"/>
        <end position="45"/>
    </location>
</feature>
<reference evidence="2 3" key="1">
    <citation type="submission" date="2016-05" db="EMBL/GenBank/DDBJ databases">
        <title>A degradative enzymes factory behind the ericoid mycorrhizal symbiosis.</title>
        <authorList>
            <consortium name="DOE Joint Genome Institute"/>
            <person name="Martino E."/>
            <person name="Morin E."/>
            <person name="Grelet G."/>
            <person name="Kuo A."/>
            <person name="Kohler A."/>
            <person name="Daghino S."/>
            <person name="Barry K."/>
            <person name="Choi C."/>
            <person name="Cichocki N."/>
            <person name="Clum A."/>
            <person name="Copeland A."/>
            <person name="Hainaut M."/>
            <person name="Haridas S."/>
            <person name="Labutti K."/>
            <person name="Lindquist E."/>
            <person name="Lipzen A."/>
            <person name="Khouja H.-R."/>
            <person name="Murat C."/>
            <person name="Ohm R."/>
            <person name="Olson A."/>
            <person name="Spatafora J."/>
            <person name="Veneault-Fourrey C."/>
            <person name="Henrissat B."/>
            <person name="Grigoriev I."/>
            <person name="Martin F."/>
            <person name="Perotto S."/>
        </authorList>
    </citation>
    <scope>NUCLEOTIDE SEQUENCE [LARGE SCALE GENOMIC DNA]</scope>
    <source>
        <strain evidence="2 3">UAMH 7357</strain>
    </source>
</reference>
<dbReference type="AlphaFoldDB" id="A0A2J6Q1D7"/>
<gene>
    <name evidence="2" type="ORF">NA56DRAFT_690186</name>
</gene>
<sequence length="237" mass="27453">MFFKKLRSRSKQSITRITSTSSSHENKRHSHSKVPEVMVTPPTNDLNERLAMHERTREERTDDEERDYQEFLEKARKEEELAERKRLAGIKAARQRWRLSEEFRAQKTNTEKSPSDVQKRSMLNYGNTRCLNNSQDIRPFHSKANGKNASQPNQTQHSDVAEQDFERAGTFFFNRNSRSDARHPEVTLMRLTIICTTCSPYTEKPVVAMELVVLEDVSPAAAKAEGLMKNDHKNNES</sequence>